<keyword evidence="3" id="KW-0813">Transport</keyword>
<dbReference type="GO" id="GO:0005524">
    <property type="term" value="F:ATP binding"/>
    <property type="evidence" value="ECO:0007669"/>
    <property type="project" value="UniProtKB-KW"/>
</dbReference>
<keyword evidence="7 9" id="KW-1133">Transmembrane helix</keyword>
<evidence type="ECO:0000256" key="5">
    <source>
        <dbReference type="ARBA" id="ARBA00022741"/>
    </source>
</evidence>
<evidence type="ECO:0000313" key="11">
    <source>
        <dbReference type="EMBL" id="MBY19930.1"/>
    </source>
</evidence>
<evidence type="ECO:0000259" key="10">
    <source>
        <dbReference type="PROSITE" id="PS50929"/>
    </source>
</evidence>
<dbReference type="PROSITE" id="PS50929">
    <property type="entry name" value="ABC_TM1F"/>
    <property type="match status" value="1"/>
</dbReference>
<dbReference type="Pfam" id="PF00005">
    <property type="entry name" value="ABC_tran"/>
    <property type="match status" value="1"/>
</dbReference>
<dbReference type="SUPFAM" id="SSF52540">
    <property type="entry name" value="P-loop containing nucleoside triphosphate hydrolases"/>
    <property type="match status" value="1"/>
</dbReference>
<protein>
    <submittedName>
        <fullName evidence="11">Putative multidrug resistance-associated protein lethal</fullName>
    </submittedName>
</protein>
<dbReference type="InterPro" id="IPR003439">
    <property type="entry name" value="ABC_transporter-like_ATP-bd"/>
</dbReference>
<feature type="transmembrane region" description="Helical" evidence="9">
    <location>
        <begin position="328"/>
        <end position="346"/>
    </location>
</feature>
<dbReference type="SUPFAM" id="SSF90123">
    <property type="entry name" value="ABC transporter transmembrane region"/>
    <property type="match status" value="1"/>
</dbReference>
<dbReference type="PROSITE" id="PS00211">
    <property type="entry name" value="ABC_TRANSPORTER_1"/>
    <property type="match status" value="1"/>
</dbReference>
<keyword evidence="4 9" id="KW-0812">Transmembrane</keyword>
<organism evidence="11">
    <name type="scientific">Schizaphis graminum</name>
    <name type="common">Green bug aphid</name>
    <dbReference type="NCBI Taxonomy" id="13262"/>
    <lineage>
        <taxon>Eukaryota</taxon>
        <taxon>Metazoa</taxon>
        <taxon>Ecdysozoa</taxon>
        <taxon>Arthropoda</taxon>
        <taxon>Hexapoda</taxon>
        <taxon>Insecta</taxon>
        <taxon>Pterygota</taxon>
        <taxon>Neoptera</taxon>
        <taxon>Paraneoptera</taxon>
        <taxon>Hemiptera</taxon>
        <taxon>Sternorrhyncha</taxon>
        <taxon>Aphidomorpha</taxon>
        <taxon>Aphidoidea</taxon>
        <taxon>Aphididae</taxon>
        <taxon>Aphidini</taxon>
        <taxon>Schizaphis</taxon>
    </lineage>
</organism>
<sequence length="606" mass="68681">MDATNKEEKLPNPRSEANIFEIITFSWIFGIVKKGLKQDLNLIDLYNILNEDSSELLGNKLEKIWNNELINSEKKNQKPNFLNTLFKMFGSTVIFLAITITIVEIILSLSIATIVGKIVVHFETNSSNNSTGIYLLIALVIILLMRLIVFSGYDMIITHLGMKMRIATCNLIYKKVLRLKVNSLNQNSTGQILNLISNDVNRFDTTLAFIPFMLMGPIETVVVTYFLWQEVGVSSILGVATLIMFIPLQLWLGSKTSEIRLKTNKRTDERVHVINEIISGLQVIKMYTWEPFFVNLTKDSREKEINEIKKTSCIKGMLSSFSLFNTKLALSVTLFAYILIGNYIIPSKVFVITSYYDILQRAFVLTFPQAIGLSSELLVSIKRIEDFLLNEEKYRHLNNFINATYAKNIIIDERKASNKIINDESGTEQLNNFGVEILNVTAKWAVSQPNNTLENINLFVKPNRLIAIIGPVGAGKSSLVQAILQELPLMKGSISVRGVVSYASQEPWLFTSSVKQNILFGSPMDKARYDKVIEVCALNPDLEQFPYGDRTIVGEKGISLSGGQKSRINLARLYNYYCKQIYFIITMVYQKKKSENLQLIVILVFS</sequence>
<dbReference type="InterPro" id="IPR050173">
    <property type="entry name" value="ABC_transporter_C-like"/>
</dbReference>
<proteinExistence type="inferred from homology"/>
<keyword evidence="6" id="KW-0067">ATP-binding</keyword>
<evidence type="ECO:0000256" key="4">
    <source>
        <dbReference type="ARBA" id="ARBA00022692"/>
    </source>
</evidence>
<evidence type="ECO:0000256" key="1">
    <source>
        <dbReference type="ARBA" id="ARBA00004141"/>
    </source>
</evidence>
<feature type="transmembrane region" description="Helical" evidence="9">
    <location>
        <begin position="234"/>
        <end position="252"/>
    </location>
</feature>
<dbReference type="Gene3D" id="3.40.50.300">
    <property type="entry name" value="P-loop containing nucleotide triphosphate hydrolases"/>
    <property type="match status" value="1"/>
</dbReference>
<dbReference type="AlphaFoldDB" id="A0A2S2NRW0"/>
<name>A0A2S2NRW0_SCHGA</name>
<dbReference type="FunFam" id="1.20.1560.10:FF:000026">
    <property type="entry name" value="Multidrug resistance-associated protein lethal(2)03659"/>
    <property type="match status" value="1"/>
</dbReference>
<evidence type="ECO:0000256" key="2">
    <source>
        <dbReference type="ARBA" id="ARBA00009726"/>
    </source>
</evidence>
<evidence type="ECO:0000256" key="8">
    <source>
        <dbReference type="ARBA" id="ARBA00023136"/>
    </source>
</evidence>
<feature type="transmembrane region" description="Helical" evidence="9">
    <location>
        <begin position="132"/>
        <end position="156"/>
    </location>
</feature>
<dbReference type="GO" id="GO:0016887">
    <property type="term" value="F:ATP hydrolysis activity"/>
    <property type="evidence" value="ECO:0007669"/>
    <property type="project" value="InterPro"/>
</dbReference>
<dbReference type="InterPro" id="IPR011527">
    <property type="entry name" value="ABC1_TM_dom"/>
</dbReference>
<dbReference type="Pfam" id="PF00664">
    <property type="entry name" value="ABC_membrane"/>
    <property type="match status" value="1"/>
</dbReference>
<dbReference type="PANTHER" id="PTHR24223:SF456">
    <property type="entry name" value="MULTIDRUG RESISTANCE-ASSOCIATED PROTEIN LETHAL(2)03659"/>
    <property type="match status" value="1"/>
</dbReference>
<evidence type="ECO:0000256" key="9">
    <source>
        <dbReference type="SAM" id="Phobius"/>
    </source>
</evidence>
<comment type="subcellular location">
    <subcellularLocation>
        <location evidence="1">Membrane</location>
        <topology evidence="1">Multi-pass membrane protein</topology>
    </subcellularLocation>
</comment>
<dbReference type="InterPro" id="IPR036640">
    <property type="entry name" value="ABC1_TM_sf"/>
</dbReference>
<evidence type="ECO:0000256" key="6">
    <source>
        <dbReference type="ARBA" id="ARBA00022840"/>
    </source>
</evidence>
<reference evidence="11" key="1">
    <citation type="submission" date="2018-04" db="EMBL/GenBank/DDBJ databases">
        <title>Transcriptome of Schizaphis graminum biotype I.</title>
        <authorList>
            <person name="Scully E.D."/>
            <person name="Geib S.M."/>
            <person name="Palmer N.A."/>
            <person name="Koch K."/>
            <person name="Bradshaw J."/>
            <person name="Heng-Moss T."/>
            <person name="Sarath G."/>
        </authorList>
    </citation>
    <scope>NUCLEOTIDE SEQUENCE</scope>
</reference>
<accession>A0A2S2NRW0</accession>
<evidence type="ECO:0000256" key="7">
    <source>
        <dbReference type="ARBA" id="ARBA00022989"/>
    </source>
</evidence>
<feature type="domain" description="ABC transmembrane type-1" evidence="10">
    <location>
        <begin position="95"/>
        <end position="375"/>
    </location>
</feature>
<comment type="similarity">
    <text evidence="2">Belongs to the ABC transporter superfamily. ABCC family. Conjugate transporter (TC 3.A.1.208) subfamily.</text>
</comment>
<feature type="transmembrane region" description="Helical" evidence="9">
    <location>
        <begin position="207"/>
        <end position="228"/>
    </location>
</feature>
<evidence type="ECO:0000256" key="3">
    <source>
        <dbReference type="ARBA" id="ARBA00022448"/>
    </source>
</evidence>
<dbReference type="InterPro" id="IPR017871">
    <property type="entry name" value="ABC_transporter-like_CS"/>
</dbReference>
<dbReference type="EMBL" id="GGMR01007311">
    <property type="protein sequence ID" value="MBY19930.1"/>
    <property type="molecule type" value="Transcribed_RNA"/>
</dbReference>
<dbReference type="GO" id="GO:0016020">
    <property type="term" value="C:membrane"/>
    <property type="evidence" value="ECO:0007669"/>
    <property type="project" value="UniProtKB-SubCell"/>
</dbReference>
<feature type="transmembrane region" description="Helical" evidence="9">
    <location>
        <begin position="93"/>
        <end position="120"/>
    </location>
</feature>
<gene>
    <name evidence="11" type="ORF">g.43411</name>
</gene>
<dbReference type="PANTHER" id="PTHR24223">
    <property type="entry name" value="ATP-BINDING CASSETTE SUB-FAMILY C"/>
    <property type="match status" value="1"/>
</dbReference>
<dbReference type="Gene3D" id="1.20.1560.10">
    <property type="entry name" value="ABC transporter type 1, transmembrane domain"/>
    <property type="match status" value="1"/>
</dbReference>
<keyword evidence="5" id="KW-0547">Nucleotide-binding</keyword>
<dbReference type="InterPro" id="IPR027417">
    <property type="entry name" value="P-loop_NTPase"/>
</dbReference>
<dbReference type="GO" id="GO:0140359">
    <property type="term" value="F:ABC-type transporter activity"/>
    <property type="evidence" value="ECO:0007669"/>
    <property type="project" value="InterPro"/>
</dbReference>
<keyword evidence="8 9" id="KW-0472">Membrane</keyword>